<accession>A0ACC1LT29</accession>
<dbReference type="Proteomes" id="UP001140096">
    <property type="component" value="Unassembled WGS sequence"/>
</dbReference>
<evidence type="ECO:0000313" key="1">
    <source>
        <dbReference type="EMBL" id="KAJ2814127.1"/>
    </source>
</evidence>
<protein>
    <submittedName>
        <fullName evidence="1">mRNA decay protein</fullName>
    </submittedName>
</protein>
<name>A0ACC1LT29_9FUNG</name>
<comment type="caution">
    <text evidence="1">The sequence shown here is derived from an EMBL/GenBank/DDBJ whole genome shotgun (WGS) entry which is preliminary data.</text>
</comment>
<gene>
    <name evidence="1" type="primary">NMD2_1</name>
    <name evidence="1" type="ORF">H4S07_000113</name>
</gene>
<reference evidence="1" key="1">
    <citation type="submission" date="2022-07" db="EMBL/GenBank/DDBJ databases">
        <title>Phylogenomic reconstructions and comparative analyses of Kickxellomycotina fungi.</title>
        <authorList>
            <person name="Reynolds N.K."/>
            <person name="Stajich J.E."/>
            <person name="Barry K."/>
            <person name="Grigoriev I.V."/>
            <person name="Crous P."/>
            <person name="Smith M.E."/>
        </authorList>
    </citation>
    <scope>NUCLEOTIDE SEQUENCE</scope>
    <source>
        <strain evidence="1">CBS 102833</strain>
    </source>
</reference>
<keyword evidence="2" id="KW-1185">Reference proteome</keyword>
<organism evidence="1 2">
    <name type="scientific">Coemansia furcata</name>
    <dbReference type="NCBI Taxonomy" id="417177"/>
    <lineage>
        <taxon>Eukaryota</taxon>
        <taxon>Fungi</taxon>
        <taxon>Fungi incertae sedis</taxon>
        <taxon>Zoopagomycota</taxon>
        <taxon>Kickxellomycotina</taxon>
        <taxon>Kickxellomycetes</taxon>
        <taxon>Kickxellales</taxon>
        <taxon>Kickxellaceae</taxon>
        <taxon>Coemansia</taxon>
    </lineage>
</organism>
<evidence type="ECO:0000313" key="2">
    <source>
        <dbReference type="Proteomes" id="UP001140096"/>
    </source>
</evidence>
<sequence length="139" mass="15571">MDESTLKRRERLQALQRANLDSWRGRAPKLDSTGLDTNMKKNTGFIKNVSQLLREGLLQCKTSSDFQAAVDVISALHARFPVQFTASLIRVLLKSLSPPEVAALAAMSSEQRERDEQGRLSRQKTLLRVVGEMYLSGLL</sequence>
<proteinExistence type="predicted"/>
<dbReference type="EMBL" id="JANBUP010000003">
    <property type="protein sequence ID" value="KAJ2814127.1"/>
    <property type="molecule type" value="Genomic_DNA"/>
</dbReference>